<evidence type="ECO:0000256" key="1">
    <source>
        <dbReference type="SAM" id="Phobius"/>
    </source>
</evidence>
<sequence>MAWGRWWCASALRWPQHYLTAMSWPSTWITRELSFVDDVVWSVVTAVESVALLSMFCFFFLFCGCTV</sequence>
<organism evidence="2 3">
    <name type="scientific">Citrus sinensis</name>
    <name type="common">Sweet orange</name>
    <name type="synonym">Citrus aurantium var. sinensis</name>
    <dbReference type="NCBI Taxonomy" id="2711"/>
    <lineage>
        <taxon>Eukaryota</taxon>
        <taxon>Viridiplantae</taxon>
        <taxon>Streptophyta</taxon>
        <taxon>Embryophyta</taxon>
        <taxon>Tracheophyta</taxon>
        <taxon>Spermatophyta</taxon>
        <taxon>Magnoliopsida</taxon>
        <taxon>eudicotyledons</taxon>
        <taxon>Gunneridae</taxon>
        <taxon>Pentapetalae</taxon>
        <taxon>rosids</taxon>
        <taxon>malvids</taxon>
        <taxon>Sapindales</taxon>
        <taxon>Rutaceae</taxon>
        <taxon>Aurantioideae</taxon>
        <taxon>Citrus</taxon>
    </lineage>
</organism>
<dbReference type="EMBL" id="KK784876">
    <property type="protein sequence ID" value="KDO81643.1"/>
    <property type="molecule type" value="Genomic_DNA"/>
</dbReference>
<keyword evidence="3" id="KW-1185">Reference proteome</keyword>
<dbReference type="PaxDb" id="2711-XP_006472225.1"/>
<protein>
    <submittedName>
        <fullName evidence="2">Uncharacterized protein</fullName>
    </submittedName>
</protein>
<keyword evidence="1" id="KW-0472">Membrane</keyword>
<proteinExistence type="predicted"/>
<dbReference type="Proteomes" id="UP000027120">
    <property type="component" value="Unassembled WGS sequence"/>
</dbReference>
<gene>
    <name evidence="2" type="ORF">CISIN_1g035355mg</name>
</gene>
<keyword evidence="1" id="KW-0812">Transmembrane</keyword>
<keyword evidence="1" id="KW-1133">Transmembrane helix</keyword>
<evidence type="ECO:0000313" key="2">
    <source>
        <dbReference type="EMBL" id="KDO81643.1"/>
    </source>
</evidence>
<name>A0A067GPJ2_CITSI</name>
<reference evidence="2 3" key="1">
    <citation type="submission" date="2014-04" db="EMBL/GenBank/DDBJ databases">
        <authorList>
            <consortium name="International Citrus Genome Consortium"/>
            <person name="Gmitter F."/>
            <person name="Chen C."/>
            <person name="Farmerie W."/>
            <person name="Harkins T."/>
            <person name="Desany B."/>
            <person name="Mohiuddin M."/>
            <person name="Kodira C."/>
            <person name="Borodovsky M."/>
            <person name="Lomsadze A."/>
            <person name="Burns P."/>
            <person name="Jenkins J."/>
            <person name="Prochnik S."/>
            <person name="Shu S."/>
            <person name="Chapman J."/>
            <person name="Pitluck S."/>
            <person name="Schmutz J."/>
            <person name="Rokhsar D."/>
        </authorList>
    </citation>
    <scope>NUCLEOTIDE SEQUENCE</scope>
</reference>
<dbReference type="AlphaFoldDB" id="A0A067GPJ2"/>
<feature type="transmembrane region" description="Helical" evidence="1">
    <location>
        <begin position="39"/>
        <end position="63"/>
    </location>
</feature>
<evidence type="ECO:0000313" key="3">
    <source>
        <dbReference type="Proteomes" id="UP000027120"/>
    </source>
</evidence>
<accession>A0A067GPJ2</accession>
<dbReference type="PANTHER" id="PTHR33726">
    <property type="entry name" value="TRANSMEMBRANE PROTEIN"/>
    <property type="match status" value="1"/>
</dbReference>
<dbReference type="PANTHER" id="PTHR33726:SF19">
    <property type="entry name" value="OS03G0313800 PROTEIN"/>
    <property type="match status" value="1"/>
</dbReference>